<proteinExistence type="predicted"/>
<keyword evidence="2" id="KW-1185">Reference proteome</keyword>
<sequence length="291" mass="33113">MPQWFEITWRTLLAVLILFFLTKLLGKRQVSQLSLFEYITGITIGSIAAYVTVDSEAEWMLGLLSLTVWAACSYFIEFLQLKSKRMRDFIDSKGSVLIEHGRVLEKNLKKERLTTDELMEQLRKKSAFNLADVEFAIMEPSGDINVLLKRENQPLTPKDLGLPVQPEREPQTVIMDGQILEEALQKSGRNRNWLDKKLAEVKAAVPDVFLAQIDANGELYADFYDDRHKQPQQPKPQPNVELLSALKECETKLALAGVTETEPGAKQALQDASQALDTLFRELQRRLQARP</sequence>
<accession>A0ACC7P7T2</accession>
<dbReference type="Proteomes" id="UP001631969">
    <property type="component" value="Unassembled WGS sequence"/>
</dbReference>
<comment type="caution">
    <text evidence="1">The sequence shown here is derived from an EMBL/GenBank/DDBJ whole genome shotgun (WGS) entry which is preliminary data.</text>
</comment>
<reference evidence="1" key="1">
    <citation type="submission" date="2024-12" db="EMBL/GenBank/DDBJ databases">
        <authorList>
            <person name="Wu N."/>
        </authorList>
    </citation>
    <scope>NUCLEOTIDE SEQUENCE</scope>
    <source>
        <strain evidence="1">P15</strain>
    </source>
</reference>
<gene>
    <name evidence="1" type="ORF">ACI1P1_25520</name>
</gene>
<evidence type="ECO:0000313" key="2">
    <source>
        <dbReference type="Proteomes" id="UP001631969"/>
    </source>
</evidence>
<evidence type="ECO:0000313" key="1">
    <source>
        <dbReference type="EMBL" id="MFM9331664.1"/>
    </source>
</evidence>
<name>A0ACC7P7T2_9BACL</name>
<organism evidence="1 2">
    <name type="scientific">Paenibacillus mesotrionivorans</name>
    <dbReference type="NCBI Taxonomy" id="3160968"/>
    <lineage>
        <taxon>Bacteria</taxon>
        <taxon>Bacillati</taxon>
        <taxon>Bacillota</taxon>
        <taxon>Bacilli</taxon>
        <taxon>Bacillales</taxon>
        <taxon>Paenibacillaceae</taxon>
        <taxon>Paenibacillus</taxon>
    </lineage>
</organism>
<dbReference type="EMBL" id="JBJURJ010000020">
    <property type="protein sequence ID" value="MFM9331664.1"/>
    <property type="molecule type" value="Genomic_DNA"/>
</dbReference>
<protein>
    <submittedName>
        <fullName evidence="1">DUF421 domain-containing protein</fullName>
    </submittedName>
</protein>